<dbReference type="InterPro" id="IPR006638">
    <property type="entry name" value="Elp3/MiaA/NifB-like_rSAM"/>
</dbReference>
<proteinExistence type="predicted"/>
<dbReference type="SMART" id="SM00729">
    <property type="entry name" value="Elp3"/>
    <property type="match status" value="1"/>
</dbReference>
<dbReference type="GO" id="GO:0046872">
    <property type="term" value="F:metal ion binding"/>
    <property type="evidence" value="ECO:0007669"/>
    <property type="project" value="UniProtKB-KW"/>
</dbReference>
<evidence type="ECO:0000256" key="2">
    <source>
        <dbReference type="ARBA" id="ARBA00022485"/>
    </source>
</evidence>
<dbReference type="GO" id="GO:0051539">
    <property type="term" value="F:4 iron, 4 sulfur cluster binding"/>
    <property type="evidence" value="ECO:0007669"/>
    <property type="project" value="UniProtKB-KW"/>
</dbReference>
<reference evidence="8" key="1">
    <citation type="submission" date="2020-10" db="EMBL/GenBank/DDBJ databases">
        <authorList>
            <person name="Gilroy R."/>
        </authorList>
    </citation>
    <scope>NUCLEOTIDE SEQUENCE</scope>
    <source>
        <strain evidence="8">2830</strain>
    </source>
</reference>
<dbReference type="GO" id="GO:0002926">
    <property type="term" value="P:tRNA wobble base 5-methoxycarbonylmethyl-2-thiouridinylation"/>
    <property type="evidence" value="ECO:0007669"/>
    <property type="project" value="TreeGrafter"/>
</dbReference>
<dbReference type="InterPro" id="IPR023404">
    <property type="entry name" value="rSAM_horseshoe"/>
</dbReference>
<protein>
    <submittedName>
        <fullName evidence="8">Radical SAM protein</fullName>
    </submittedName>
</protein>
<dbReference type="InterPro" id="IPR032432">
    <property type="entry name" value="Radical_SAM_C"/>
</dbReference>
<evidence type="ECO:0000259" key="7">
    <source>
        <dbReference type="PROSITE" id="PS51918"/>
    </source>
</evidence>
<feature type="domain" description="Radical SAM core" evidence="7">
    <location>
        <begin position="4"/>
        <end position="233"/>
    </location>
</feature>
<comment type="caution">
    <text evidence="8">The sequence shown here is derived from an EMBL/GenBank/DDBJ whole genome shotgun (WGS) entry which is preliminary data.</text>
</comment>
<dbReference type="PROSITE" id="PS51918">
    <property type="entry name" value="RADICAL_SAM"/>
    <property type="match status" value="1"/>
</dbReference>
<dbReference type="GO" id="GO:0005737">
    <property type="term" value="C:cytoplasm"/>
    <property type="evidence" value="ECO:0007669"/>
    <property type="project" value="TreeGrafter"/>
</dbReference>
<dbReference type="Proteomes" id="UP000824124">
    <property type="component" value="Unassembled WGS sequence"/>
</dbReference>
<keyword evidence="4" id="KW-0479">Metal-binding</keyword>
<evidence type="ECO:0000256" key="6">
    <source>
        <dbReference type="ARBA" id="ARBA00023014"/>
    </source>
</evidence>
<evidence type="ECO:0000313" key="9">
    <source>
        <dbReference type="Proteomes" id="UP000824124"/>
    </source>
</evidence>
<keyword evidence="2" id="KW-0004">4Fe-4S</keyword>
<accession>A0A9D1KY34</accession>
<dbReference type="PANTHER" id="PTHR11135:SF0">
    <property type="entry name" value="ELONGATOR COMPLEX PROTEIN 3"/>
    <property type="match status" value="1"/>
</dbReference>
<dbReference type="InterPro" id="IPR007197">
    <property type="entry name" value="rSAM"/>
</dbReference>
<dbReference type="SFLD" id="SFLDG01082">
    <property type="entry name" value="B12-binding_domain_containing"/>
    <property type="match status" value="1"/>
</dbReference>
<evidence type="ECO:0000256" key="5">
    <source>
        <dbReference type="ARBA" id="ARBA00023004"/>
    </source>
</evidence>
<dbReference type="Pfam" id="PF04055">
    <property type="entry name" value="Radical_SAM"/>
    <property type="match status" value="1"/>
</dbReference>
<sequence length="361" mass="39311">MSEARRHILPFFIPHLGCPNQCIFCEQHKIAGQNLPPTPGQVAEILSRLAPQASSKPEVAFYGGSFTAIPRDMQISYLSAAKQAFAAGRISGIRLSTRPDAVDESELELLREYGVGTVELGVQSMTDEVLSLARRGHTASDSLAAVKRLKAWGFVCGIQLMPGLPGETATGAVQGAAQILSLKPDLLRIYPMVVVAGTECERMYRMGDFLPLSLEEAVRICLNITLLAEAAGTTVIRTGLQPTEDLAREVVAGPYHPAFGALVQELRWRHKLLYALQRLPQAVECFVNRRDIAALVGYRRQNLAYYKPGLRIRGAELAPGALRLLASDGSDFVLTEMAFRKFWLSGLAGADACVLPPDLIK</sequence>
<evidence type="ECO:0000256" key="3">
    <source>
        <dbReference type="ARBA" id="ARBA00022691"/>
    </source>
</evidence>
<dbReference type="SUPFAM" id="SSF102114">
    <property type="entry name" value="Radical SAM enzymes"/>
    <property type="match status" value="1"/>
</dbReference>
<gene>
    <name evidence="8" type="ORF">IAB00_01300</name>
</gene>
<dbReference type="SFLD" id="SFLDS00029">
    <property type="entry name" value="Radical_SAM"/>
    <property type="match status" value="1"/>
</dbReference>
<dbReference type="PANTHER" id="PTHR11135">
    <property type="entry name" value="HISTONE ACETYLTRANSFERASE-RELATED"/>
    <property type="match status" value="1"/>
</dbReference>
<evidence type="ECO:0000256" key="1">
    <source>
        <dbReference type="ARBA" id="ARBA00001966"/>
    </source>
</evidence>
<comment type="cofactor">
    <cofactor evidence="1">
        <name>[4Fe-4S] cluster</name>
        <dbReference type="ChEBI" id="CHEBI:49883"/>
    </cofactor>
</comment>
<reference evidence="8" key="2">
    <citation type="journal article" date="2021" name="PeerJ">
        <title>Extensive microbial diversity within the chicken gut microbiome revealed by metagenomics and culture.</title>
        <authorList>
            <person name="Gilroy R."/>
            <person name="Ravi A."/>
            <person name="Getino M."/>
            <person name="Pursley I."/>
            <person name="Horton D.L."/>
            <person name="Alikhan N.F."/>
            <person name="Baker D."/>
            <person name="Gharbi K."/>
            <person name="Hall N."/>
            <person name="Watson M."/>
            <person name="Adriaenssens E.M."/>
            <person name="Foster-Nyarko E."/>
            <person name="Jarju S."/>
            <person name="Secka A."/>
            <person name="Antonio M."/>
            <person name="Oren A."/>
            <person name="Chaudhuri R.R."/>
            <person name="La Ragione R."/>
            <person name="Hildebrand F."/>
            <person name="Pallen M.J."/>
        </authorList>
    </citation>
    <scope>NUCLEOTIDE SEQUENCE</scope>
    <source>
        <strain evidence="8">2830</strain>
    </source>
</reference>
<dbReference type="Gene3D" id="3.80.30.20">
    <property type="entry name" value="tm_1862 like domain"/>
    <property type="match status" value="1"/>
</dbReference>
<organism evidence="8 9">
    <name type="scientific">Candidatus Avidehalobacter gallistercoris</name>
    <dbReference type="NCBI Taxonomy" id="2840694"/>
    <lineage>
        <taxon>Bacteria</taxon>
        <taxon>Bacillati</taxon>
        <taxon>Bacillota</taxon>
        <taxon>Clostridia</taxon>
        <taxon>Eubacteriales</taxon>
        <taxon>Peptococcaceae</taxon>
        <taxon>Peptococcaceae incertae sedis</taxon>
        <taxon>Candidatus Avidehalobacter</taxon>
    </lineage>
</organism>
<keyword evidence="5" id="KW-0408">Iron</keyword>
<dbReference type="EMBL" id="DVMH01000009">
    <property type="protein sequence ID" value="HIU09883.1"/>
    <property type="molecule type" value="Genomic_DNA"/>
</dbReference>
<dbReference type="InterPro" id="IPR058240">
    <property type="entry name" value="rSAM_sf"/>
</dbReference>
<keyword evidence="6" id="KW-0411">Iron-sulfur</keyword>
<evidence type="ECO:0000256" key="4">
    <source>
        <dbReference type="ARBA" id="ARBA00022723"/>
    </source>
</evidence>
<dbReference type="AlphaFoldDB" id="A0A9D1KY34"/>
<dbReference type="SFLD" id="SFLDG01086">
    <property type="entry name" value="elongater_protein-like"/>
    <property type="match status" value="1"/>
</dbReference>
<dbReference type="GO" id="GO:0003824">
    <property type="term" value="F:catalytic activity"/>
    <property type="evidence" value="ECO:0007669"/>
    <property type="project" value="InterPro"/>
</dbReference>
<dbReference type="Pfam" id="PF16199">
    <property type="entry name" value="Radical_SAM_C"/>
    <property type="match status" value="1"/>
</dbReference>
<dbReference type="CDD" id="cd01335">
    <property type="entry name" value="Radical_SAM"/>
    <property type="match status" value="1"/>
</dbReference>
<evidence type="ECO:0000313" key="8">
    <source>
        <dbReference type="EMBL" id="HIU09883.1"/>
    </source>
</evidence>
<name>A0A9D1KY34_9FIRM</name>
<keyword evidence="3" id="KW-0949">S-adenosyl-L-methionine</keyword>
<dbReference type="InterPro" id="IPR039661">
    <property type="entry name" value="ELP3"/>
</dbReference>